<dbReference type="PANTHER" id="PTHR16222">
    <property type="entry name" value="ADP-RIBOSYLGLYCOHYDROLASE"/>
    <property type="match status" value="1"/>
</dbReference>
<dbReference type="Pfam" id="PF03747">
    <property type="entry name" value="ADP_ribosyl_GH"/>
    <property type="match status" value="1"/>
</dbReference>
<evidence type="ECO:0000313" key="5">
    <source>
        <dbReference type="Proteomes" id="UP000515472"/>
    </source>
</evidence>
<feature type="binding site" evidence="3">
    <location>
        <position position="80"/>
    </location>
    <ligand>
        <name>Mg(2+)</name>
        <dbReference type="ChEBI" id="CHEBI:18420"/>
        <label>1</label>
    </ligand>
</feature>
<evidence type="ECO:0000256" key="1">
    <source>
        <dbReference type="ARBA" id="ARBA00010702"/>
    </source>
</evidence>
<evidence type="ECO:0008006" key="6">
    <source>
        <dbReference type="Google" id="ProtNLM"/>
    </source>
</evidence>
<dbReference type="Gene3D" id="1.10.4080.10">
    <property type="entry name" value="ADP-ribosylation/Crystallin J1"/>
    <property type="match status" value="1"/>
</dbReference>
<dbReference type="KEGG" id="gbn:GEOBRER4_27050"/>
<keyword evidence="3" id="KW-0460">Magnesium</keyword>
<dbReference type="PANTHER" id="PTHR16222:SF24">
    <property type="entry name" value="ADP-RIBOSYLHYDROLASE ARH3"/>
    <property type="match status" value="1"/>
</dbReference>
<sequence>MDKSCNTLIANPHAGETLEAIRKATQLASDPNISACPETVEKLGGGWVGEEALAISIYCSLVAKEDFARGVLLAVNHSGDSDSTGAITGNILGALLGSQQLPLKWLNQLELRDVIERVATDLFIGFSPQRQWTDSYPGY</sequence>
<dbReference type="AlphaFoldDB" id="A0A6S6M922"/>
<keyword evidence="3" id="KW-0479">Metal-binding</keyword>
<dbReference type="EMBL" id="AP023213">
    <property type="protein sequence ID" value="BCG47955.1"/>
    <property type="molecule type" value="Genomic_DNA"/>
</dbReference>
<comment type="cofactor">
    <cofactor evidence="3">
        <name>Mg(2+)</name>
        <dbReference type="ChEBI" id="CHEBI:18420"/>
    </cofactor>
    <text evidence="3">Binds 2 magnesium ions per subunit.</text>
</comment>
<dbReference type="InterPro" id="IPR050792">
    <property type="entry name" value="ADP-ribosylglycohydrolase"/>
</dbReference>
<accession>A0A6S6M922</accession>
<gene>
    <name evidence="4" type="ORF">GEOBRER4_27050</name>
</gene>
<keyword evidence="2" id="KW-0378">Hydrolase</keyword>
<evidence type="ECO:0000256" key="3">
    <source>
        <dbReference type="PIRSR" id="PIRSR605502-1"/>
    </source>
</evidence>
<keyword evidence="5" id="KW-1185">Reference proteome</keyword>
<protein>
    <recommendedName>
        <fullName evidence="6">ADP-ribosylglycohydrolase</fullName>
    </recommendedName>
</protein>
<comment type="similarity">
    <text evidence="1">Belongs to the ADP-ribosylglycohydrolase family.</text>
</comment>
<dbReference type="GO" id="GO:0046872">
    <property type="term" value="F:metal ion binding"/>
    <property type="evidence" value="ECO:0007669"/>
    <property type="project" value="UniProtKB-KW"/>
</dbReference>
<evidence type="ECO:0000313" key="4">
    <source>
        <dbReference type="EMBL" id="BCG47955.1"/>
    </source>
</evidence>
<dbReference type="InterPro" id="IPR036705">
    <property type="entry name" value="Ribosyl_crysJ1_sf"/>
</dbReference>
<organism evidence="4 5">
    <name type="scientific">Citrifermentans bremense</name>
    <dbReference type="NCBI Taxonomy" id="60035"/>
    <lineage>
        <taxon>Bacteria</taxon>
        <taxon>Pseudomonadati</taxon>
        <taxon>Thermodesulfobacteriota</taxon>
        <taxon>Desulfuromonadia</taxon>
        <taxon>Geobacterales</taxon>
        <taxon>Geobacteraceae</taxon>
        <taxon>Citrifermentans</taxon>
    </lineage>
</organism>
<feature type="binding site" evidence="3">
    <location>
        <position position="83"/>
    </location>
    <ligand>
        <name>Mg(2+)</name>
        <dbReference type="ChEBI" id="CHEBI:18420"/>
        <label>1</label>
    </ligand>
</feature>
<reference evidence="4 5" key="1">
    <citation type="submission" date="2020-06" db="EMBL/GenBank/DDBJ databases">
        <title>Interaction of electrochemicaly active bacteria, Geobacter bremensis R4 on different carbon anode.</title>
        <authorList>
            <person name="Meng L."/>
            <person name="Yoshida N."/>
        </authorList>
    </citation>
    <scope>NUCLEOTIDE SEQUENCE [LARGE SCALE GENOMIC DNA]</scope>
    <source>
        <strain evidence="4 5">R4</strain>
    </source>
</reference>
<feature type="binding site" evidence="3">
    <location>
        <position position="82"/>
    </location>
    <ligand>
        <name>Mg(2+)</name>
        <dbReference type="ChEBI" id="CHEBI:18420"/>
        <label>1</label>
    </ligand>
</feature>
<dbReference type="SUPFAM" id="SSF101478">
    <property type="entry name" value="ADP-ribosylglycohydrolase"/>
    <property type="match status" value="1"/>
</dbReference>
<name>A0A6S6M922_9BACT</name>
<dbReference type="Proteomes" id="UP000515472">
    <property type="component" value="Chromosome"/>
</dbReference>
<dbReference type="GO" id="GO:0016787">
    <property type="term" value="F:hydrolase activity"/>
    <property type="evidence" value="ECO:0007669"/>
    <property type="project" value="UniProtKB-KW"/>
</dbReference>
<evidence type="ECO:0000256" key="2">
    <source>
        <dbReference type="ARBA" id="ARBA00022801"/>
    </source>
</evidence>
<proteinExistence type="inferred from homology"/>
<dbReference type="InterPro" id="IPR005502">
    <property type="entry name" value="Ribosyl_crysJ1"/>
</dbReference>